<gene>
    <name evidence="1" type="ORF">V7S43_002533</name>
</gene>
<name>A0ABD3FY73_9STRA</name>
<evidence type="ECO:0000313" key="1">
    <source>
        <dbReference type="EMBL" id="KAL3671865.1"/>
    </source>
</evidence>
<keyword evidence="2" id="KW-1185">Reference proteome</keyword>
<protein>
    <submittedName>
        <fullName evidence="1">Uncharacterized protein</fullName>
    </submittedName>
</protein>
<dbReference type="AlphaFoldDB" id="A0ABD3FY73"/>
<organism evidence="1 2">
    <name type="scientific">Phytophthora oleae</name>
    <dbReference type="NCBI Taxonomy" id="2107226"/>
    <lineage>
        <taxon>Eukaryota</taxon>
        <taxon>Sar</taxon>
        <taxon>Stramenopiles</taxon>
        <taxon>Oomycota</taxon>
        <taxon>Peronosporomycetes</taxon>
        <taxon>Peronosporales</taxon>
        <taxon>Peronosporaceae</taxon>
        <taxon>Phytophthora</taxon>
    </lineage>
</organism>
<proteinExistence type="predicted"/>
<dbReference type="EMBL" id="JBIMZQ010000004">
    <property type="protein sequence ID" value="KAL3671865.1"/>
    <property type="molecule type" value="Genomic_DNA"/>
</dbReference>
<evidence type="ECO:0000313" key="2">
    <source>
        <dbReference type="Proteomes" id="UP001632037"/>
    </source>
</evidence>
<dbReference type="Proteomes" id="UP001632037">
    <property type="component" value="Unassembled WGS sequence"/>
</dbReference>
<accession>A0ABD3FY73</accession>
<sequence>MEQNTRRRQFSPRNCRQPFVDFKRRSTYTRILMMHSDSICARENTCLTKEATSERVGTSKITSSSFTSTKVNNMVLEFYTSTGQGELVFNVTNNVSGQLPVLHDFHVGLFTQSSDGSAPAMNAQQDVVSISAVPTLQHPVLPR</sequence>
<comment type="caution">
    <text evidence="1">The sequence shown here is derived from an EMBL/GenBank/DDBJ whole genome shotgun (WGS) entry which is preliminary data.</text>
</comment>
<reference evidence="1 2" key="1">
    <citation type="submission" date="2024-09" db="EMBL/GenBank/DDBJ databases">
        <title>Genome sequencing and assembly of Phytophthora oleae, isolate VK10A, causative agent of rot of olive drupes.</title>
        <authorList>
            <person name="Conti Taguali S."/>
            <person name="Riolo M."/>
            <person name="La Spada F."/>
            <person name="Cacciola S.O."/>
            <person name="Dionisio G."/>
        </authorList>
    </citation>
    <scope>NUCLEOTIDE SEQUENCE [LARGE SCALE GENOMIC DNA]</scope>
    <source>
        <strain evidence="1 2">VK10A</strain>
    </source>
</reference>